<evidence type="ECO:0000313" key="2">
    <source>
        <dbReference type="EMBL" id="CAA9543267.1"/>
    </source>
</evidence>
<feature type="compositionally biased region" description="Basic residues" evidence="1">
    <location>
        <begin position="98"/>
        <end position="113"/>
    </location>
</feature>
<feature type="region of interest" description="Disordered" evidence="1">
    <location>
        <begin position="1"/>
        <end position="137"/>
    </location>
</feature>
<reference evidence="2" key="1">
    <citation type="submission" date="2020-02" db="EMBL/GenBank/DDBJ databases">
        <authorList>
            <person name="Meier V. D."/>
        </authorList>
    </citation>
    <scope>NUCLEOTIDE SEQUENCE</scope>
    <source>
        <strain evidence="2">AVDCRST_MAG59</strain>
    </source>
</reference>
<organism evidence="2">
    <name type="scientific">uncultured Thermomicrobiales bacterium</name>
    <dbReference type="NCBI Taxonomy" id="1645740"/>
    <lineage>
        <taxon>Bacteria</taxon>
        <taxon>Pseudomonadati</taxon>
        <taxon>Thermomicrobiota</taxon>
        <taxon>Thermomicrobia</taxon>
        <taxon>Thermomicrobiales</taxon>
        <taxon>environmental samples</taxon>
    </lineage>
</organism>
<name>A0A6J4UAN7_9BACT</name>
<protein>
    <submittedName>
        <fullName evidence="2">Uncharacterized protein</fullName>
    </submittedName>
</protein>
<gene>
    <name evidence="2" type="ORF">AVDCRST_MAG59-1041</name>
</gene>
<evidence type="ECO:0000256" key="1">
    <source>
        <dbReference type="SAM" id="MobiDB-lite"/>
    </source>
</evidence>
<feature type="compositionally biased region" description="Basic and acidic residues" evidence="1">
    <location>
        <begin position="73"/>
        <end position="83"/>
    </location>
</feature>
<feature type="non-terminal residue" evidence="2">
    <location>
        <position position="1"/>
    </location>
</feature>
<feature type="compositionally biased region" description="Basic and acidic residues" evidence="1">
    <location>
        <begin position="1"/>
        <end position="20"/>
    </location>
</feature>
<dbReference type="AlphaFoldDB" id="A0A6J4UAN7"/>
<accession>A0A6J4UAN7</accession>
<proteinExistence type="predicted"/>
<dbReference type="EMBL" id="CADCWF010000059">
    <property type="protein sequence ID" value="CAA9543267.1"/>
    <property type="molecule type" value="Genomic_DNA"/>
</dbReference>
<feature type="non-terminal residue" evidence="2">
    <location>
        <position position="137"/>
    </location>
</feature>
<sequence length="137" mass="15064">AAGDRRRAVPDRGGVRRRGDCGGAASARRRGVPGSMGDRRVAFLRSARRRDPGPRGAGRVVRLDRPPPGSARPRLDGARDRRTPPRRRGSLRQGDRRPPRHLPPHCLQPRHRHPDQAGRTQPHRGGDGRPRGGSPPL</sequence>